<organism evidence="1 2">
    <name type="scientific">Flavobacterium chungbukense</name>
    <dbReference type="NCBI Taxonomy" id="877464"/>
    <lineage>
        <taxon>Bacteria</taxon>
        <taxon>Pseudomonadati</taxon>
        <taxon>Bacteroidota</taxon>
        <taxon>Flavobacteriia</taxon>
        <taxon>Flavobacteriales</taxon>
        <taxon>Flavobacteriaceae</taxon>
        <taxon>Flavobacterium</taxon>
    </lineage>
</organism>
<name>A0ABP7XU27_9FLAO</name>
<accession>A0ABP7XU27</accession>
<evidence type="ECO:0000313" key="1">
    <source>
        <dbReference type="EMBL" id="GAA4125854.1"/>
    </source>
</evidence>
<protein>
    <submittedName>
        <fullName evidence="1">Uncharacterized protein</fullName>
    </submittedName>
</protein>
<comment type="caution">
    <text evidence="1">The sequence shown here is derived from an EMBL/GenBank/DDBJ whole genome shotgun (WGS) entry which is preliminary data.</text>
</comment>
<proteinExistence type="predicted"/>
<gene>
    <name evidence="1" type="ORF">GCM10022250_12030</name>
</gene>
<sequence length="96" mass="11492">MNTYFKSRNVHFKEYDFVVTKVIKTPTGSAIPFNKDIKMDMWQYNFYPEKIINIGDSIHKGAEEKFLYIFRRDKSEKFILGDSIQPTGMYSWKYKS</sequence>
<keyword evidence="2" id="KW-1185">Reference proteome</keyword>
<dbReference type="EMBL" id="BAABAO010000003">
    <property type="protein sequence ID" value="GAA4125854.1"/>
    <property type="molecule type" value="Genomic_DNA"/>
</dbReference>
<dbReference type="Proteomes" id="UP001501333">
    <property type="component" value="Unassembled WGS sequence"/>
</dbReference>
<reference evidence="2" key="1">
    <citation type="journal article" date="2019" name="Int. J. Syst. Evol. Microbiol.">
        <title>The Global Catalogue of Microorganisms (GCM) 10K type strain sequencing project: providing services to taxonomists for standard genome sequencing and annotation.</title>
        <authorList>
            <consortium name="The Broad Institute Genomics Platform"/>
            <consortium name="The Broad Institute Genome Sequencing Center for Infectious Disease"/>
            <person name="Wu L."/>
            <person name="Ma J."/>
        </authorList>
    </citation>
    <scope>NUCLEOTIDE SEQUENCE [LARGE SCALE GENOMIC DNA]</scope>
    <source>
        <strain evidence="2">JCM 17386</strain>
    </source>
</reference>
<evidence type="ECO:0000313" key="2">
    <source>
        <dbReference type="Proteomes" id="UP001501333"/>
    </source>
</evidence>